<accession>A0A135RTR9</accession>
<feature type="region of interest" description="Disordered" evidence="1">
    <location>
        <begin position="1"/>
        <end position="31"/>
    </location>
</feature>
<comment type="caution">
    <text evidence="2">The sequence shown here is derived from an EMBL/GenBank/DDBJ whole genome shotgun (WGS) entry which is preliminary data.</text>
</comment>
<evidence type="ECO:0000313" key="3">
    <source>
        <dbReference type="Proteomes" id="UP000070054"/>
    </source>
</evidence>
<proteinExistence type="predicted"/>
<dbReference type="EMBL" id="JEMN01001791">
    <property type="protein sequence ID" value="KXH27082.1"/>
    <property type="molecule type" value="Genomic_DNA"/>
</dbReference>
<name>A0A135RTR9_9PEZI</name>
<reference evidence="2 3" key="1">
    <citation type="submission" date="2014-02" db="EMBL/GenBank/DDBJ databases">
        <title>The genome sequence of Colletotrichum nymphaeae SA-01.</title>
        <authorList>
            <person name="Baroncelli R."/>
            <person name="Thon M.R."/>
        </authorList>
    </citation>
    <scope>NUCLEOTIDE SEQUENCE [LARGE SCALE GENOMIC DNA]</scope>
    <source>
        <strain evidence="2 3">SA-01</strain>
    </source>
</reference>
<evidence type="ECO:0000256" key="1">
    <source>
        <dbReference type="SAM" id="MobiDB-lite"/>
    </source>
</evidence>
<protein>
    <submittedName>
        <fullName evidence="2">Uncharacterized protein</fullName>
    </submittedName>
</protein>
<organism evidence="2 3">
    <name type="scientific">Colletotrichum nymphaeae SA-01</name>
    <dbReference type="NCBI Taxonomy" id="1460502"/>
    <lineage>
        <taxon>Eukaryota</taxon>
        <taxon>Fungi</taxon>
        <taxon>Dikarya</taxon>
        <taxon>Ascomycota</taxon>
        <taxon>Pezizomycotina</taxon>
        <taxon>Sordariomycetes</taxon>
        <taxon>Hypocreomycetidae</taxon>
        <taxon>Glomerellales</taxon>
        <taxon>Glomerellaceae</taxon>
        <taxon>Colletotrichum</taxon>
        <taxon>Colletotrichum acutatum species complex</taxon>
    </lineage>
</organism>
<keyword evidence="3" id="KW-1185">Reference proteome</keyword>
<sequence>MTRTEFGPLTELSQSTDGHQRRSSPQLLPGEPAILMPCARWVTFNSHRDVTDLSGPRGKPNPAQTRRQQQGQGAYHAPQTPSSCRGLDLTAKEYRRPLVVCERMGDGDQVMYCSASAWRGEQWHRDDDIRADPTSAGRVFGSNGRWDCPGAGYRPEPKVIKLVQGEGPPGSTDGYSMVPPVCSDVFGKVDFGSSIGSCESVAGF</sequence>
<feature type="region of interest" description="Disordered" evidence="1">
    <location>
        <begin position="49"/>
        <end position="84"/>
    </location>
</feature>
<dbReference type="AlphaFoldDB" id="A0A135RTR9"/>
<gene>
    <name evidence="2" type="ORF">CNYM01_12172</name>
</gene>
<feature type="compositionally biased region" description="Low complexity" evidence="1">
    <location>
        <begin position="63"/>
        <end position="74"/>
    </location>
</feature>
<evidence type="ECO:0000313" key="2">
    <source>
        <dbReference type="EMBL" id="KXH27082.1"/>
    </source>
</evidence>
<dbReference type="Proteomes" id="UP000070054">
    <property type="component" value="Unassembled WGS sequence"/>
</dbReference>